<evidence type="ECO:0000313" key="1">
    <source>
        <dbReference type="EMBL" id="CAH9134071.1"/>
    </source>
</evidence>
<dbReference type="AlphaFoldDB" id="A0AAV0FF98"/>
<organism evidence="1 2">
    <name type="scientific">Cuscuta epithymum</name>
    <dbReference type="NCBI Taxonomy" id="186058"/>
    <lineage>
        <taxon>Eukaryota</taxon>
        <taxon>Viridiplantae</taxon>
        <taxon>Streptophyta</taxon>
        <taxon>Embryophyta</taxon>
        <taxon>Tracheophyta</taxon>
        <taxon>Spermatophyta</taxon>
        <taxon>Magnoliopsida</taxon>
        <taxon>eudicotyledons</taxon>
        <taxon>Gunneridae</taxon>
        <taxon>Pentapetalae</taxon>
        <taxon>asterids</taxon>
        <taxon>lamiids</taxon>
        <taxon>Solanales</taxon>
        <taxon>Convolvulaceae</taxon>
        <taxon>Cuscuteae</taxon>
        <taxon>Cuscuta</taxon>
        <taxon>Cuscuta subgen. Cuscuta</taxon>
    </lineage>
</organism>
<dbReference type="Proteomes" id="UP001152523">
    <property type="component" value="Unassembled WGS sequence"/>
</dbReference>
<accession>A0AAV0FF98</accession>
<name>A0AAV0FF98_9ASTE</name>
<keyword evidence="2" id="KW-1185">Reference proteome</keyword>
<evidence type="ECO:0000313" key="2">
    <source>
        <dbReference type="Proteomes" id="UP001152523"/>
    </source>
</evidence>
<dbReference type="EMBL" id="CAMAPF010000979">
    <property type="protein sequence ID" value="CAH9134071.1"/>
    <property type="molecule type" value="Genomic_DNA"/>
</dbReference>
<gene>
    <name evidence="1" type="ORF">CEPIT_LOCUS33435</name>
</gene>
<comment type="caution">
    <text evidence="1">The sequence shown here is derived from an EMBL/GenBank/DDBJ whole genome shotgun (WGS) entry which is preliminary data.</text>
</comment>
<sequence length="70" mass="8666">MNWYLKVKERRCIYRLFEVQARVLDRVYTDTRSSMCRNTRFEVYSIEYMFILGRVCAESDIRAILDRFRI</sequence>
<proteinExistence type="predicted"/>
<protein>
    <submittedName>
        <fullName evidence="1">Uncharacterized protein</fullName>
    </submittedName>
</protein>
<reference evidence="1" key="1">
    <citation type="submission" date="2022-07" db="EMBL/GenBank/DDBJ databases">
        <authorList>
            <person name="Macas J."/>
            <person name="Novak P."/>
            <person name="Neumann P."/>
        </authorList>
    </citation>
    <scope>NUCLEOTIDE SEQUENCE</scope>
</reference>